<evidence type="ECO:0000256" key="2">
    <source>
        <dbReference type="SAM" id="Phobius"/>
    </source>
</evidence>
<proteinExistence type="predicted"/>
<organism evidence="3 4">
    <name type="scientific">Pythium oligandrum</name>
    <name type="common">Mycoparasitic fungus</name>
    <dbReference type="NCBI Taxonomy" id="41045"/>
    <lineage>
        <taxon>Eukaryota</taxon>
        <taxon>Sar</taxon>
        <taxon>Stramenopiles</taxon>
        <taxon>Oomycota</taxon>
        <taxon>Peronosporomycetes</taxon>
        <taxon>Pythiales</taxon>
        <taxon>Pythiaceae</taxon>
        <taxon>Pythium</taxon>
    </lineage>
</organism>
<dbReference type="EMBL" id="SPLM01000036">
    <property type="protein sequence ID" value="TMW66343.1"/>
    <property type="molecule type" value="Genomic_DNA"/>
</dbReference>
<keyword evidence="4" id="KW-1185">Reference proteome</keyword>
<evidence type="ECO:0000313" key="4">
    <source>
        <dbReference type="Proteomes" id="UP000794436"/>
    </source>
</evidence>
<evidence type="ECO:0008006" key="5">
    <source>
        <dbReference type="Google" id="ProtNLM"/>
    </source>
</evidence>
<keyword evidence="2" id="KW-1133">Transmembrane helix</keyword>
<evidence type="ECO:0000256" key="1">
    <source>
        <dbReference type="SAM" id="MobiDB-lite"/>
    </source>
</evidence>
<feature type="compositionally biased region" description="Acidic residues" evidence="1">
    <location>
        <begin position="461"/>
        <end position="471"/>
    </location>
</feature>
<dbReference type="AlphaFoldDB" id="A0A8K1FQ81"/>
<evidence type="ECO:0000313" key="3">
    <source>
        <dbReference type="EMBL" id="TMW66343.1"/>
    </source>
</evidence>
<keyword evidence="2" id="KW-0812">Transmembrane</keyword>
<gene>
    <name evidence="3" type="ORF">Poli38472_004108</name>
</gene>
<protein>
    <recommendedName>
        <fullName evidence="5">Transmembrane protein</fullName>
    </recommendedName>
</protein>
<name>A0A8K1FQ81_PYTOL</name>
<accession>A0A8K1FQ81</accession>
<feature type="region of interest" description="Disordered" evidence="1">
    <location>
        <begin position="459"/>
        <end position="512"/>
    </location>
</feature>
<comment type="caution">
    <text evidence="3">The sequence shown here is derived from an EMBL/GenBank/DDBJ whole genome shotgun (WGS) entry which is preliminary data.</text>
</comment>
<sequence length="512" mass="56910">MGRRASVGTRRVWRGYAAFWACMTMLAAFSMCDLVGVVEAQPVLRSERVEAAAIFDPLLSASVVKNLLQEQNASNKESLPPVDRVFEFPQDFRPDAPFTVQIRPGEAILVPLDPVHEQLFPTEESSSSNFALGLELNACRGKVLTYIILKNDKHRKFSSADYQCMTISHVAKDQQDSVNLCPWYHPDRPITMYVEPSDVKGFLLHASVGEDVDAIVLLRSTKSSGGYKRAFEISDPSITSGADDVQIDLASAERIFNVSFSYDDTVVSFDAPNTWSPQTTTGSQAGIQLEESVVCEDCEYVLYAALEDSKRQHMPWTQFSPPYCVDRDATVKHVMPPKSSVVKHQQIQLDDEFADKFRQSGDYHFLLMASLPKNANNGHAAFLPYSPQQVRVIAPTHYTSHFILAFTLLGVVACIIVAAVKYEVPERAVAWWKSRDATTDTPDDESIRLLAQAIVAHSDAEADDEQVEEESTGNTGEATLLDAIRRSKAQDQPVPPPAVQQLQHLEGYHDIE</sequence>
<dbReference type="OrthoDB" id="10266737at2759"/>
<reference evidence="3" key="1">
    <citation type="submission" date="2019-03" db="EMBL/GenBank/DDBJ databases">
        <title>Long read genome sequence of the mycoparasitic Pythium oligandrum ATCC 38472 isolated from sugarbeet rhizosphere.</title>
        <authorList>
            <person name="Gaulin E."/>
        </authorList>
    </citation>
    <scope>NUCLEOTIDE SEQUENCE</scope>
    <source>
        <strain evidence="3">ATCC 38472_TT</strain>
    </source>
</reference>
<dbReference type="Proteomes" id="UP000794436">
    <property type="component" value="Unassembled WGS sequence"/>
</dbReference>
<feature type="transmembrane region" description="Helical" evidence="2">
    <location>
        <begin position="398"/>
        <end position="420"/>
    </location>
</feature>
<keyword evidence="2" id="KW-0472">Membrane</keyword>